<evidence type="ECO:0000313" key="2">
    <source>
        <dbReference type="Proteomes" id="UP000288953"/>
    </source>
</evidence>
<dbReference type="RefSeq" id="WP_129210982.1">
    <property type="nucleotide sequence ID" value="NZ_CP026512.1"/>
</dbReference>
<evidence type="ECO:0008006" key="3">
    <source>
        <dbReference type="Google" id="ProtNLM"/>
    </source>
</evidence>
<keyword evidence="2" id="KW-1185">Reference proteome</keyword>
<dbReference type="InterPro" id="IPR049708">
    <property type="entry name" value="PP0621-like"/>
</dbReference>
<dbReference type="NCBIfam" id="NF041023">
    <property type="entry name" value="PP0621_fam"/>
    <property type="match status" value="1"/>
</dbReference>
<accession>A0ABX5R8D7</accession>
<proteinExistence type="predicted"/>
<sequence length="77" mass="8881">MVSLLFWIAVITAAVSFWRKFIHQAAKQQNPNKFNTVLMVRCANCGLHLPQDCALNSRQEWYCNQAHLEQGPKSIQH</sequence>
<reference evidence="1 2" key="1">
    <citation type="journal article" date="2018" name="Genome Biol. Evol.">
        <title>Partnering With a Pest: Genomes of Hemlock Woolly Adelgid Symbionts Reveal Atypical Nutritional Provisioning Patterns in Dual-Obligate Bacteria.</title>
        <authorList>
            <person name="Weglarz K.M."/>
            <person name="Havill N.P."/>
            <person name="Burke G.R."/>
            <person name="von Dohlen C.D."/>
        </authorList>
    </citation>
    <scope>NUCLEOTIDE SEQUENCE [LARGE SCALE GENOMIC DNA]</scope>
    <source>
        <strain evidence="1 2">HWA_ENA</strain>
    </source>
</reference>
<name>A0ABX5R8D7_9PSED</name>
<gene>
    <name evidence="1" type="ORF">C3B55_00423</name>
</gene>
<protein>
    <recommendedName>
        <fullName evidence="3">MYND finger</fullName>
    </recommendedName>
</protein>
<dbReference type="Proteomes" id="UP000288953">
    <property type="component" value="Chromosome"/>
</dbReference>
<evidence type="ECO:0000313" key="1">
    <source>
        <dbReference type="EMBL" id="QAX81769.1"/>
    </source>
</evidence>
<dbReference type="EMBL" id="CP026512">
    <property type="protein sequence ID" value="QAX81769.1"/>
    <property type="molecule type" value="Genomic_DNA"/>
</dbReference>
<organism evidence="1 2">
    <name type="scientific">Candidatus Pseudomonas adelgestsugas</name>
    <dbReference type="NCBI Taxonomy" id="1302376"/>
    <lineage>
        <taxon>Bacteria</taxon>
        <taxon>Pseudomonadati</taxon>
        <taxon>Pseudomonadota</taxon>
        <taxon>Gammaproteobacteria</taxon>
        <taxon>Pseudomonadales</taxon>
        <taxon>Pseudomonadaceae</taxon>
        <taxon>Pseudomonas</taxon>
    </lineage>
</organism>